<keyword evidence="3" id="KW-0805">Transcription regulation</keyword>
<evidence type="ECO:0000256" key="5">
    <source>
        <dbReference type="ARBA" id="ARBA00023163"/>
    </source>
</evidence>
<dbReference type="InterPro" id="IPR001138">
    <property type="entry name" value="Zn2Cys6_DnaBD"/>
</dbReference>
<dbReference type="HOGENOM" id="CLU_044368_2_0_1"/>
<name>A0A0D2DH05_9EURO</name>
<dbReference type="Proteomes" id="UP000053342">
    <property type="component" value="Unassembled WGS sequence"/>
</dbReference>
<organism evidence="11 12">
    <name type="scientific">Exophiala oligosperma</name>
    <dbReference type="NCBI Taxonomy" id="215243"/>
    <lineage>
        <taxon>Eukaryota</taxon>
        <taxon>Fungi</taxon>
        <taxon>Dikarya</taxon>
        <taxon>Ascomycota</taxon>
        <taxon>Pezizomycotina</taxon>
        <taxon>Eurotiomycetes</taxon>
        <taxon>Chaetothyriomycetidae</taxon>
        <taxon>Chaetothyriales</taxon>
        <taxon>Herpotrichiellaceae</taxon>
        <taxon>Exophiala</taxon>
    </lineage>
</organism>
<evidence type="ECO:0000256" key="8">
    <source>
        <dbReference type="SAM" id="MobiDB-lite"/>
    </source>
</evidence>
<dbReference type="GO" id="GO:0000981">
    <property type="term" value="F:DNA-binding transcription factor activity, RNA polymerase II-specific"/>
    <property type="evidence" value="ECO:0007669"/>
    <property type="project" value="InterPro"/>
</dbReference>
<dbReference type="STRING" id="215243.A0A0D2DH05"/>
<dbReference type="Gene3D" id="4.10.240.10">
    <property type="entry name" value="Zn(2)-C6 fungal-type DNA-binding domain"/>
    <property type="match status" value="1"/>
</dbReference>
<dbReference type="InterPro" id="IPR036864">
    <property type="entry name" value="Zn2-C6_fun-type_DNA-bd_sf"/>
</dbReference>
<dbReference type="PANTHER" id="PTHR47660:SF3">
    <property type="entry name" value="FINGER DOMAIN PROTEIN, PUTATIVE (AFU_ORTHOLOGUE AFUA_4G03310)-RELATED"/>
    <property type="match status" value="1"/>
</dbReference>
<keyword evidence="6" id="KW-0539">Nucleus</keyword>
<keyword evidence="7" id="KW-0863">Zinc-finger</keyword>
<feature type="domain" description="C2H2-type" evidence="10">
    <location>
        <begin position="10"/>
        <end position="29"/>
    </location>
</feature>
<evidence type="ECO:0000256" key="2">
    <source>
        <dbReference type="ARBA" id="ARBA00022833"/>
    </source>
</evidence>
<evidence type="ECO:0000313" key="12">
    <source>
        <dbReference type="Proteomes" id="UP000053342"/>
    </source>
</evidence>
<dbReference type="AlphaFoldDB" id="A0A0D2DH05"/>
<dbReference type="Pfam" id="PF00172">
    <property type="entry name" value="Zn_clus"/>
    <property type="match status" value="1"/>
</dbReference>
<dbReference type="CDD" id="cd00067">
    <property type="entry name" value="GAL4"/>
    <property type="match status" value="1"/>
</dbReference>
<dbReference type="SUPFAM" id="SSF57701">
    <property type="entry name" value="Zn2/Cys6 DNA-binding domain"/>
    <property type="match status" value="1"/>
</dbReference>
<keyword evidence="2" id="KW-0862">Zinc</keyword>
<evidence type="ECO:0000256" key="6">
    <source>
        <dbReference type="ARBA" id="ARBA00023242"/>
    </source>
</evidence>
<evidence type="ECO:0000313" key="11">
    <source>
        <dbReference type="EMBL" id="KIW42303.1"/>
    </source>
</evidence>
<feature type="domain" description="Zn(2)-C6 fungal-type" evidence="9">
    <location>
        <begin position="45"/>
        <end position="75"/>
    </location>
</feature>
<evidence type="ECO:0000256" key="1">
    <source>
        <dbReference type="ARBA" id="ARBA00022723"/>
    </source>
</evidence>
<keyword evidence="4" id="KW-0238">DNA-binding</keyword>
<accession>A0A0D2DH05</accession>
<reference evidence="11 12" key="1">
    <citation type="submission" date="2015-01" db="EMBL/GenBank/DDBJ databases">
        <title>The Genome Sequence of Exophiala oligosperma CBS72588.</title>
        <authorList>
            <consortium name="The Broad Institute Genomics Platform"/>
            <person name="Cuomo C."/>
            <person name="de Hoog S."/>
            <person name="Gorbushina A."/>
            <person name="Stielow B."/>
            <person name="Teixiera M."/>
            <person name="Abouelleil A."/>
            <person name="Chapman S.B."/>
            <person name="Priest M."/>
            <person name="Young S.K."/>
            <person name="Wortman J."/>
            <person name="Nusbaum C."/>
            <person name="Birren B."/>
        </authorList>
    </citation>
    <scope>NUCLEOTIDE SEQUENCE [LARGE SCALE GENOMIC DNA]</scope>
    <source>
        <strain evidence="11 12">CBS 72588</strain>
    </source>
</reference>
<proteinExistence type="predicted"/>
<gene>
    <name evidence="11" type="ORF">PV06_05865</name>
</gene>
<protein>
    <recommendedName>
        <fullName evidence="13">Zn(2)-C6 fungal-type domain-containing protein</fullName>
    </recommendedName>
</protein>
<dbReference type="OrthoDB" id="4117996at2759"/>
<evidence type="ECO:0000256" key="3">
    <source>
        <dbReference type="ARBA" id="ARBA00023015"/>
    </source>
</evidence>
<dbReference type="EMBL" id="KN847336">
    <property type="protein sequence ID" value="KIW42303.1"/>
    <property type="molecule type" value="Genomic_DNA"/>
</dbReference>
<feature type="region of interest" description="Disordered" evidence="8">
    <location>
        <begin position="79"/>
        <end position="121"/>
    </location>
</feature>
<dbReference type="GeneID" id="27357939"/>
<dbReference type="PANTHER" id="PTHR47660">
    <property type="entry name" value="TRANSCRIPTION FACTOR WITH C2H2 AND ZN(2)-CYS(6) DNA BINDING DOMAIN (EUROFUNG)-RELATED-RELATED"/>
    <property type="match status" value="1"/>
</dbReference>
<sequence>MYRADVETVLRCEQCNKPFDREATLKRHRYYCRSRNNINNIRSRSCSSCIKAKARCDTKRPQCSRCSLKATDCHYPATTSRDAGATKQNHVDAPTRQRKSTSLLESQPLHYHGHQPGSNGREMIFDNASNFEDSEFASLGTQSLPWDDTSIDFNFLSLPKNDNTFQYSSPASSTSWLFHQPGVLNDCSSQIQQYLISPHPSIPSAPSYSVRLLVHRPKRKVATQRTAGLILHILKSYPLMMMRHGSLPPFIHPGTVSSTTGSDDLKALNNCMSLVHMISAGVKGSRELFWKNVSLECERFCDEHSKYNQWQALGALQAQLIYLLLRLEEGETDHNNIDFILVTTVIATSKHLNHISEVYQKQSMTHNYDLAQSWKDWIFEESARRLCVVYQVINILVYFEPAAMCELEGDLLIAPLPARKQLWEAGDELVWKTESEQEPGINIAFGLTTKGDLIRVGQDLNCSINEAAMLHKSNHIGMLSRSNANWEEWCSGMDGLGGLIMLAASLVG</sequence>
<evidence type="ECO:0000259" key="10">
    <source>
        <dbReference type="PROSITE" id="PS50157"/>
    </source>
</evidence>
<dbReference type="PROSITE" id="PS50157">
    <property type="entry name" value="ZINC_FINGER_C2H2_2"/>
    <property type="match status" value="1"/>
</dbReference>
<dbReference type="RefSeq" id="XP_016262519.1">
    <property type="nucleotide sequence ID" value="XM_016406915.1"/>
</dbReference>
<evidence type="ECO:0008006" key="13">
    <source>
        <dbReference type="Google" id="ProtNLM"/>
    </source>
</evidence>
<keyword evidence="12" id="KW-1185">Reference proteome</keyword>
<dbReference type="PROSITE" id="PS50048">
    <property type="entry name" value="ZN2_CY6_FUNGAL_2"/>
    <property type="match status" value="1"/>
</dbReference>
<dbReference type="GO" id="GO:0008270">
    <property type="term" value="F:zinc ion binding"/>
    <property type="evidence" value="ECO:0007669"/>
    <property type="project" value="UniProtKB-KW"/>
</dbReference>
<keyword evidence="5" id="KW-0804">Transcription</keyword>
<dbReference type="GO" id="GO:0003677">
    <property type="term" value="F:DNA binding"/>
    <property type="evidence" value="ECO:0007669"/>
    <property type="project" value="UniProtKB-KW"/>
</dbReference>
<dbReference type="VEuPathDB" id="FungiDB:PV06_05865"/>
<keyword evidence="1" id="KW-0479">Metal-binding</keyword>
<evidence type="ECO:0000256" key="7">
    <source>
        <dbReference type="PROSITE-ProRule" id="PRU00042"/>
    </source>
</evidence>
<evidence type="ECO:0000259" key="9">
    <source>
        <dbReference type="PROSITE" id="PS50048"/>
    </source>
</evidence>
<dbReference type="InterPro" id="IPR013087">
    <property type="entry name" value="Znf_C2H2_type"/>
</dbReference>
<evidence type="ECO:0000256" key="4">
    <source>
        <dbReference type="ARBA" id="ARBA00023125"/>
    </source>
</evidence>